<dbReference type="CDD" id="cd06558">
    <property type="entry name" value="crotonase-like"/>
    <property type="match status" value="1"/>
</dbReference>
<keyword evidence="3" id="KW-0378">Hydrolase</keyword>
<proteinExistence type="predicted"/>
<comment type="catalytic activity">
    <reaction evidence="1">
        <text>3-hydroxy-2-methylpropanoyl-CoA + H2O = 3-hydroxy-2-methylpropanoate + CoA + H(+)</text>
        <dbReference type="Rhea" id="RHEA:20888"/>
        <dbReference type="ChEBI" id="CHEBI:11805"/>
        <dbReference type="ChEBI" id="CHEBI:15377"/>
        <dbReference type="ChEBI" id="CHEBI:15378"/>
        <dbReference type="ChEBI" id="CHEBI:57287"/>
        <dbReference type="ChEBI" id="CHEBI:57340"/>
        <dbReference type="EC" id="3.1.2.4"/>
    </reaction>
</comment>
<dbReference type="Gene3D" id="3.90.226.10">
    <property type="entry name" value="2-enoyl-CoA Hydratase, Chain A, domain 1"/>
    <property type="match status" value="1"/>
</dbReference>
<evidence type="ECO:0000259" key="4">
    <source>
        <dbReference type="Pfam" id="PF16113"/>
    </source>
</evidence>
<evidence type="ECO:0000313" key="5">
    <source>
        <dbReference type="EMBL" id="SDS38897.1"/>
    </source>
</evidence>
<dbReference type="InterPro" id="IPR045004">
    <property type="entry name" value="ECH_dom"/>
</dbReference>
<dbReference type="NCBIfam" id="NF004127">
    <property type="entry name" value="PRK05617.1"/>
    <property type="match status" value="1"/>
</dbReference>
<dbReference type="AlphaFoldDB" id="A0A1H1RT44"/>
<dbReference type="GO" id="GO:0003860">
    <property type="term" value="F:3-hydroxyisobutyryl-CoA hydrolase activity"/>
    <property type="evidence" value="ECO:0007669"/>
    <property type="project" value="UniProtKB-EC"/>
</dbReference>
<evidence type="ECO:0000256" key="1">
    <source>
        <dbReference type="ARBA" id="ARBA00001709"/>
    </source>
</evidence>
<protein>
    <recommendedName>
        <fullName evidence="2">3-hydroxyisobutyryl-CoA hydrolase</fullName>
        <ecNumber evidence="2">3.1.2.4</ecNumber>
    </recommendedName>
</protein>
<evidence type="ECO:0000313" key="6">
    <source>
        <dbReference type="Proteomes" id="UP000243904"/>
    </source>
</evidence>
<dbReference type="InterPro" id="IPR029045">
    <property type="entry name" value="ClpP/crotonase-like_dom_sf"/>
</dbReference>
<sequence>MTAMAAVANPEGDLIVRREGSAGIIRLNRPKAINAMTLEMSLGIDAALDRFEADPAVALVLLEGAGERGLCAGGDIRGLYESSRAGGDLGKVFWRQEYIMNARIAQFPKPYVAFMDGLVMGGGVGLSAHGRHRVVTEKTKLAMPEVGLGFFPDVGGTWLLSHSPGELGTYFGLTGQTMNGPDAIHARFADAVVPSGKLAALREVLSKVRPGALSSEIKTLIDGFATNETSGPVAAMQPTIDGWFAHDDMEDIVAALKRDGSELALSTLKTLNEKSPRGMVVTLKLLRLARTSSSLEQCLVREYRAALQVFASDDFREGVRAAVIDKDRNPKWSPARIEDVTPEMIAPYFAEIGANELVFNQSK</sequence>
<name>A0A1H1RT44_9BRAD</name>
<evidence type="ECO:0000256" key="3">
    <source>
        <dbReference type="ARBA" id="ARBA00022801"/>
    </source>
</evidence>
<feature type="domain" description="Enoyl-CoA hydratase/isomerase" evidence="4">
    <location>
        <begin position="23"/>
        <end position="349"/>
    </location>
</feature>
<evidence type="ECO:0000256" key="2">
    <source>
        <dbReference type="ARBA" id="ARBA00011915"/>
    </source>
</evidence>
<dbReference type="Proteomes" id="UP000243904">
    <property type="component" value="Chromosome I"/>
</dbReference>
<dbReference type="RefSeq" id="WP_433994387.1">
    <property type="nucleotide sequence ID" value="NZ_LT629750.1"/>
</dbReference>
<accession>A0A1H1RT44</accession>
<dbReference type="GO" id="GO:0005829">
    <property type="term" value="C:cytosol"/>
    <property type="evidence" value="ECO:0007669"/>
    <property type="project" value="TreeGrafter"/>
</dbReference>
<keyword evidence="6" id="KW-1185">Reference proteome</keyword>
<dbReference type="InterPro" id="IPR032259">
    <property type="entry name" value="HIBYL-CoA-H"/>
</dbReference>
<dbReference type="PANTHER" id="PTHR43176">
    <property type="entry name" value="3-HYDROXYISOBUTYRYL-COA HYDROLASE-RELATED"/>
    <property type="match status" value="1"/>
</dbReference>
<reference evidence="6" key="1">
    <citation type="submission" date="2016-10" db="EMBL/GenBank/DDBJ databases">
        <authorList>
            <person name="Varghese N."/>
            <person name="Submissions S."/>
        </authorList>
    </citation>
    <scope>NUCLEOTIDE SEQUENCE [LARGE SCALE GENOMIC DNA]</scope>
    <source>
        <strain evidence="6">GAS369</strain>
    </source>
</reference>
<dbReference type="PANTHER" id="PTHR43176:SF3">
    <property type="entry name" value="3-HYDROXYISOBUTYRYL-COA HYDROLASE, MITOCHONDRIAL"/>
    <property type="match status" value="1"/>
</dbReference>
<dbReference type="SUPFAM" id="SSF52096">
    <property type="entry name" value="ClpP/crotonase"/>
    <property type="match status" value="1"/>
</dbReference>
<dbReference type="Pfam" id="PF16113">
    <property type="entry name" value="ECH_2"/>
    <property type="match status" value="1"/>
</dbReference>
<dbReference type="EMBL" id="LT629750">
    <property type="protein sequence ID" value="SDS38897.1"/>
    <property type="molecule type" value="Genomic_DNA"/>
</dbReference>
<gene>
    <name evidence="5" type="ORF">SAMN05444158_1908</name>
</gene>
<organism evidence="5 6">
    <name type="scientific">Bradyrhizobium canariense</name>
    <dbReference type="NCBI Taxonomy" id="255045"/>
    <lineage>
        <taxon>Bacteria</taxon>
        <taxon>Pseudomonadati</taxon>
        <taxon>Pseudomonadota</taxon>
        <taxon>Alphaproteobacteria</taxon>
        <taxon>Hyphomicrobiales</taxon>
        <taxon>Nitrobacteraceae</taxon>
        <taxon>Bradyrhizobium</taxon>
    </lineage>
</organism>
<dbReference type="GO" id="GO:0006574">
    <property type="term" value="P:L-valine catabolic process"/>
    <property type="evidence" value="ECO:0007669"/>
    <property type="project" value="TreeGrafter"/>
</dbReference>
<dbReference type="EC" id="3.1.2.4" evidence="2"/>